<gene>
    <name evidence="1" type="ORF">EV356DRAFT_537777</name>
</gene>
<dbReference type="InterPro" id="IPR046341">
    <property type="entry name" value="SET_dom_sf"/>
</dbReference>
<evidence type="ECO:0000313" key="1">
    <source>
        <dbReference type="EMBL" id="KAF2228812.1"/>
    </source>
</evidence>
<dbReference type="GO" id="GO:0016279">
    <property type="term" value="F:protein-lysine N-methyltransferase activity"/>
    <property type="evidence" value="ECO:0007669"/>
    <property type="project" value="TreeGrafter"/>
</dbReference>
<evidence type="ECO:0000313" key="2">
    <source>
        <dbReference type="Proteomes" id="UP000800092"/>
    </source>
</evidence>
<dbReference type="Gene3D" id="3.90.1410.10">
    <property type="entry name" value="set domain protein methyltransferase, domain 1"/>
    <property type="match status" value="1"/>
</dbReference>
<dbReference type="PANTHER" id="PTHR13271">
    <property type="entry name" value="UNCHARACTERIZED PUTATIVE METHYLTRANSFERASE"/>
    <property type="match status" value="1"/>
</dbReference>
<sequence length="717" mass="81830">MLECLTAFQQWFTANGGWLHSDLELAHEKELGVHVRVKHGASLGPDTRVCSCPASLSFSCLDAVASSSQPGSNPPWLALAASLPPEPVGWFFLVHEYLASASSFWKPYIDTLPSPSAAEQLGTLVYFKDEDLQWLGGTNLLAAHWQRTKAWQVYWEEGLDILRKYHWPVEKYTWRLFQWAATVYTSRSFTSQWLKGDAAEYSSVDPARAPDTSPYDLQRPKNQKTYRAYFRTQGHEPTAVTVTLPSANGPFQVLFPILDAFNHDHSAEVNWSFEKDSFTMTVEEPKKQGEEVFNNYGRKANEELLMGYGFCVSQNPWDRFALAFRPPPVTVQNKLRSTRPELFDANGWDSSAGTFYLPSPRYLAQSYYHDPFSFWSALPPTLVELLFHMVMRERGKDVSFVNLKDYLIDNRACWDIFAISRQFLEQVQPMLARITLEKSVLPSTPKNKLQANAQIYRDGQIRILNSVLKGIHTFVQSVRPILEPLHDISQHDCCSMLMTLPEVLDIWQQAFPSAHRNFLAGIERSANTSDVHVLQQAGWEEDIWTLWLCWLLIMHEKEDFDKHGTNGENGDIRSKALIGGWTDWLRHSYLPVILDRVRRGTLGSADPRTRFEALRDVDLGNEGNLAETALADLEDHLNDLLGIVRMAADFMPTSLWGDAMWSGDLIAVWGLRITKYECVERSLLQDDDGGKEGEEGLLMYLHRMDGRHVWLEGEYKP</sequence>
<dbReference type="EMBL" id="ML991890">
    <property type="protein sequence ID" value="KAF2228812.1"/>
    <property type="molecule type" value="Genomic_DNA"/>
</dbReference>
<dbReference type="OrthoDB" id="42889at2759"/>
<dbReference type="InterPro" id="IPR050600">
    <property type="entry name" value="SETD3_SETD6_MTase"/>
</dbReference>
<proteinExistence type="predicted"/>
<name>A0A6A6GSQ8_VIRVR</name>
<dbReference type="AlphaFoldDB" id="A0A6A6GSQ8"/>
<organism evidence="1 2">
    <name type="scientific">Viridothelium virens</name>
    <name type="common">Speckled blister lichen</name>
    <name type="synonym">Trypethelium virens</name>
    <dbReference type="NCBI Taxonomy" id="1048519"/>
    <lineage>
        <taxon>Eukaryota</taxon>
        <taxon>Fungi</taxon>
        <taxon>Dikarya</taxon>
        <taxon>Ascomycota</taxon>
        <taxon>Pezizomycotina</taxon>
        <taxon>Dothideomycetes</taxon>
        <taxon>Dothideomycetes incertae sedis</taxon>
        <taxon>Trypetheliales</taxon>
        <taxon>Trypetheliaceae</taxon>
        <taxon>Viridothelium</taxon>
    </lineage>
</organism>
<accession>A0A6A6GSQ8</accession>
<dbReference type="SUPFAM" id="SSF82199">
    <property type="entry name" value="SET domain"/>
    <property type="match status" value="1"/>
</dbReference>
<keyword evidence="2" id="KW-1185">Reference proteome</keyword>
<dbReference type="Proteomes" id="UP000800092">
    <property type="component" value="Unassembled WGS sequence"/>
</dbReference>
<protein>
    <submittedName>
        <fullName evidence="1">SET domain-containing protein</fullName>
    </submittedName>
</protein>
<reference evidence="1" key="1">
    <citation type="journal article" date="2020" name="Stud. Mycol.">
        <title>101 Dothideomycetes genomes: a test case for predicting lifestyles and emergence of pathogens.</title>
        <authorList>
            <person name="Haridas S."/>
            <person name="Albert R."/>
            <person name="Binder M."/>
            <person name="Bloem J."/>
            <person name="Labutti K."/>
            <person name="Salamov A."/>
            <person name="Andreopoulos B."/>
            <person name="Baker S."/>
            <person name="Barry K."/>
            <person name="Bills G."/>
            <person name="Bluhm B."/>
            <person name="Cannon C."/>
            <person name="Castanera R."/>
            <person name="Culley D."/>
            <person name="Daum C."/>
            <person name="Ezra D."/>
            <person name="Gonzalez J."/>
            <person name="Henrissat B."/>
            <person name="Kuo A."/>
            <person name="Liang C."/>
            <person name="Lipzen A."/>
            <person name="Lutzoni F."/>
            <person name="Magnuson J."/>
            <person name="Mondo S."/>
            <person name="Nolan M."/>
            <person name="Ohm R."/>
            <person name="Pangilinan J."/>
            <person name="Park H.-J."/>
            <person name="Ramirez L."/>
            <person name="Alfaro M."/>
            <person name="Sun H."/>
            <person name="Tritt A."/>
            <person name="Yoshinaga Y."/>
            <person name="Zwiers L.-H."/>
            <person name="Turgeon B."/>
            <person name="Goodwin S."/>
            <person name="Spatafora J."/>
            <person name="Crous P."/>
            <person name="Grigoriev I."/>
        </authorList>
    </citation>
    <scope>NUCLEOTIDE SEQUENCE</scope>
    <source>
        <strain evidence="1">Tuck. ex Michener</strain>
    </source>
</reference>